<dbReference type="AlphaFoldDB" id="A0A914LRR0"/>
<dbReference type="WBParaSite" id="Minc3s00803g17550">
    <property type="protein sequence ID" value="Minc3s00803g17550"/>
    <property type="gene ID" value="Minc3s00803g17550"/>
</dbReference>
<sequence>MPSTTSTESSIKVPSITNSQGIHFHDHFNRNQFEKLINLKLKTLNCHDVKCKKEKDFMKKSISRLAQTFTEIFALYEKQRKDMMIIYNLYNKLCEEFALPYKIEKPMEYESRRLAQIAEMIRGIFLKKNDEFKHEYSTENVFLDKQSRQNNLNTSTYLNNRVNGGWIFLNIFFLLVFFAKIFRNFMMAFND</sequence>
<keyword evidence="2" id="KW-1185">Reference proteome</keyword>
<accession>A0A914LRR0</accession>
<dbReference type="Proteomes" id="UP000887563">
    <property type="component" value="Unplaced"/>
</dbReference>
<proteinExistence type="predicted"/>
<keyword evidence="1" id="KW-0812">Transmembrane</keyword>
<keyword evidence="1" id="KW-1133">Transmembrane helix</keyword>
<organism evidence="2 3">
    <name type="scientific">Meloidogyne incognita</name>
    <name type="common">Southern root-knot nematode worm</name>
    <name type="synonym">Oxyuris incognita</name>
    <dbReference type="NCBI Taxonomy" id="6306"/>
    <lineage>
        <taxon>Eukaryota</taxon>
        <taxon>Metazoa</taxon>
        <taxon>Ecdysozoa</taxon>
        <taxon>Nematoda</taxon>
        <taxon>Chromadorea</taxon>
        <taxon>Rhabditida</taxon>
        <taxon>Tylenchina</taxon>
        <taxon>Tylenchomorpha</taxon>
        <taxon>Tylenchoidea</taxon>
        <taxon>Meloidogynidae</taxon>
        <taxon>Meloidogyninae</taxon>
        <taxon>Meloidogyne</taxon>
        <taxon>Meloidogyne incognita group</taxon>
    </lineage>
</organism>
<feature type="transmembrane region" description="Helical" evidence="1">
    <location>
        <begin position="164"/>
        <end position="182"/>
    </location>
</feature>
<evidence type="ECO:0000256" key="1">
    <source>
        <dbReference type="SAM" id="Phobius"/>
    </source>
</evidence>
<protein>
    <submittedName>
        <fullName evidence="3">Uncharacterized protein</fullName>
    </submittedName>
</protein>
<reference evidence="3" key="1">
    <citation type="submission" date="2022-11" db="UniProtKB">
        <authorList>
            <consortium name="WormBaseParasite"/>
        </authorList>
    </citation>
    <scope>IDENTIFICATION</scope>
</reference>
<evidence type="ECO:0000313" key="3">
    <source>
        <dbReference type="WBParaSite" id="Minc3s00803g17550"/>
    </source>
</evidence>
<name>A0A914LRR0_MELIC</name>
<evidence type="ECO:0000313" key="2">
    <source>
        <dbReference type="Proteomes" id="UP000887563"/>
    </source>
</evidence>
<keyword evidence="1" id="KW-0472">Membrane</keyword>